<dbReference type="Pfam" id="PF14031">
    <property type="entry name" value="D-ser_dehydrat"/>
    <property type="match status" value="1"/>
</dbReference>
<dbReference type="InterPro" id="IPR042208">
    <property type="entry name" value="D-ser_dehydrat-like_sf"/>
</dbReference>
<dbReference type="RefSeq" id="WP_073105775.1">
    <property type="nucleotide sequence ID" value="NZ_FQZY01000011.1"/>
</dbReference>
<dbReference type="GO" id="GO:0036088">
    <property type="term" value="P:D-serine catabolic process"/>
    <property type="evidence" value="ECO:0007669"/>
    <property type="project" value="TreeGrafter"/>
</dbReference>
<dbReference type="PANTHER" id="PTHR28004:SF2">
    <property type="entry name" value="D-SERINE DEHYDRATASE"/>
    <property type="match status" value="1"/>
</dbReference>
<feature type="domain" description="D-serine dehydratase-like" evidence="3">
    <location>
        <begin position="252"/>
        <end position="336"/>
    </location>
</feature>
<dbReference type="InterPro" id="IPR001608">
    <property type="entry name" value="Ala_racemase_N"/>
</dbReference>
<dbReference type="Proteomes" id="UP000184301">
    <property type="component" value="Unassembled WGS sequence"/>
</dbReference>
<keyword evidence="2" id="KW-0456">Lyase</keyword>
<protein>
    <submittedName>
        <fullName evidence="4">D-serine deaminase, pyridoxal phosphate-dependent</fullName>
    </submittedName>
</protein>
<dbReference type="OrthoDB" id="9788869at2"/>
<dbReference type="Gene3D" id="2.40.37.20">
    <property type="entry name" value="D-serine dehydratase-like domain"/>
    <property type="match status" value="1"/>
</dbReference>
<dbReference type="InterPro" id="IPR029066">
    <property type="entry name" value="PLP-binding_barrel"/>
</dbReference>
<accession>A0A1M6KAS0</accession>
<dbReference type="InterPro" id="IPR026956">
    <property type="entry name" value="D-ser_dehydrat-like_dom"/>
</dbReference>
<sequence>MLVSQVETPALIVDLDSLEENLCLFKEQAEKTGIAMRPHFKSNKCPAIVHKQIEYGAKGITCSKVEEAEDLIDCGIKDVLIANQIVDKGKIASVATLAGRCHLGVCVDNAKNIDDLEAAAAVQDNIIYCLVEFEIGMNRCGVTTKEELYDLAAKITAYPHLRFEGIQAYAGHLSHEEDFEKRQSASDEVEKKLTEAKEYVESKGIKVKEVSGSSTGTVFFRPKGSVYTELQAGSYVFMDVAYGKLKLPFKHSLFVLSTVISTENNKIIVDAGRKSAASDQALPIFLEYPDIPAKVSEEHTAIPKENRDVLVGDRLHLIPGHCCTTVNIHDSLYLVRKGEIVDRVAISSRGKSR</sequence>
<evidence type="ECO:0000313" key="4">
    <source>
        <dbReference type="EMBL" id="SHJ56032.1"/>
    </source>
</evidence>
<comment type="similarity">
    <text evidence="1">Belongs to the DSD1 family.</text>
</comment>
<organism evidence="4 5">
    <name type="scientific">Hespellia stercorisuis DSM 15480</name>
    <dbReference type="NCBI Taxonomy" id="1121950"/>
    <lineage>
        <taxon>Bacteria</taxon>
        <taxon>Bacillati</taxon>
        <taxon>Bacillota</taxon>
        <taxon>Clostridia</taxon>
        <taxon>Lachnospirales</taxon>
        <taxon>Lachnospiraceae</taxon>
        <taxon>Hespellia</taxon>
    </lineage>
</organism>
<dbReference type="InterPro" id="IPR051466">
    <property type="entry name" value="D-amino_acid_metab_enzyme"/>
</dbReference>
<dbReference type="Pfam" id="PF01168">
    <property type="entry name" value="Ala_racemase_N"/>
    <property type="match status" value="1"/>
</dbReference>
<dbReference type="SUPFAM" id="SSF51419">
    <property type="entry name" value="PLP-binding barrel"/>
    <property type="match status" value="1"/>
</dbReference>
<evidence type="ECO:0000313" key="5">
    <source>
        <dbReference type="Proteomes" id="UP000184301"/>
    </source>
</evidence>
<reference evidence="4 5" key="1">
    <citation type="submission" date="2016-11" db="EMBL/GenBank/DDBJ databases">
        <authorList>
            <person name="Jaros S."/>
            <person name="Januszkiewicz K."/>
            <person name="Wedrychowicz H."/>
        </authorList>
    </citation>
    <scope>NUCLEOTIDE SEQUENCE [LARGE SCALE GENOMIC DNA]</scope>
    <source>
        <strain evidence="4 5">DSM 15480</strain>
    </source>
</reference>
<proteinExistence type="inferred from homology"/>
<dbReference type="SMART" id="SM01119">
    <property type="entry name" value="D-ser_dehydrat"/>
    <property type="match status" value="1"/>
</dbReference>
<name>A0A1M6KAS0_9FIRM</name>
<evidence type="ECO:0000256" key="2">
    <source>
        <dbReference type="ARBA" id="ARBA00023239"/>
    </source>
</evidence>
<dbReference type="AlphaFoldDB" id="A0A1M6KAS0"/>
<keyword evidence="5" id="KW-1185">Reference proteome</keyword>
<dbReference type="CDD" id="cd06819">
    <property type="entry name" value="PLPDE_III_LS_D-TA"/>
    <property type="match status" value="1"/>
</dbReference>
<evidence type="ECO:0000259" key="3">
    <source>
        <dbReference type="SMART" id="SM01119"/>
    </source>
</evidence>
<dbReference type="STRING" id="1121950.SAMN02745243_00870"/>
<dbReference type="GO" id="GO:0008721">
    <property type="term" value="F:D-serine ammonia-lyase activity"/>
    <property type="evidence" value="ECO:0007669"/>
    <property type="project" value="TreeGrafter"/>
</dbReference>
<dbReference type="Gene3D" id="3.20.20.10">
    <property type="entry name" value="Alanine racemase"/>
    <property type="match status" value="1"/>
</dbReference>
<gene>
    <name evidence="4" type="ORF">SAMN02745243_00870</name>
</gene>
<evidence type="ECO:0000256" key="1">
    <source>
        <dbReference type="ARBA" id="ARBA00005323"/>
    </source>
</evidence>
<dbReference type="PANTHER" id="PTHR28004">
    <property type="entry name" value="ZGC:162816-RELATED"/>
    <property type="match status" value="1"/>
</dbReference>
<dbReference type="EMBL" id="FQZY01000011">
    <property type="protein sequence ID" value="SHJ56032.1"/>
    <property type="molecule type" value="Genomic_DNA"/>
</dbReference>